<proteinExistence type="predicted"/>
<dbReference type="EMBL" id="BKCJ010004031">
    <property type="protein sequence ID" value="GEU58615.1"/>
    <property type="molecule type" value="Genomic_DNA"/>
</dbReference>
<feature type="domain" description="Reverse transcriptase Ty1/copia-type" evidence="2">
    <location>
        <begin position="295"/>
        <end position="473"/>
    </location>
</feature>
<organism evidence="3">
    <name type="scientific">Tanacetum cinerariifolium</name>
    <name type="common">Dalmatian daisy</name>
    <name type="synonym">Chrysanthemum cinerariifolium</name>
    <dbReference type="NCBI Taxonomy" id="118510"/>
    <lineage>
        <taxon>Eukaryota</taxon>
        <taxon>Viridiplantae</taxon>
        <taxon>Streptophyta</taxon>
        <taxon>Embryophyta</taxon>
        <taxon>Tracheophyta</taxon>
        <taxon>Spermatophyta</taxon>
        <taxon>Magnoliopsida</taxon>
        <taxon>eudicotyledons</taxon>
        <taxon>Gunneridae</taxon>
        <taxon>Pentapetalae</taxon>
        <taxon>asterids</taxon>
        <taxon>campanulids</taxon>
        <taxon>Asterales</taxon>
        <taxon>Asteraceae</taxon>
        <taxon>Asteroideae</taxon>
        <taxon>Anthemideae</taxon>
        <taxon>Anthemidinae</taxon>
        <taxon>Tanacetum</taxon>
    </lineage>
</organism>
<evidence type="ECO:0000259" key="2">
    <source>
        <dbReference type="Pfam" id="PF07727"/>
    </source>
</evidence>
<protein>
    <submittedName>
        <fullName evidence="3">Retrovirus-related Pol polyprotein from transposon TNT 1-94</fullName>
    </submittedName>
</protein>
<sequence length="664" mass="74214">MSVNIELQLIKPPVRDAIFCTYVIVNLICKHLVTLLHLELKIEEEEEEEEVVVETEKILMLQKYLKHQMRLLVEVEVVVVAVETQKEFLNFLHINRRKIAEMSSKWSLHRPVYCIGGDGGIVVVVITTEVVAVNLGSGEPDCDVVRSITEVVIGGTDERRQGSSGACRFFKNHQIFRWQFEVLLNIWVSSCDSISLSVKANSASKEGDLACLEASVSIELVHQQPFLFPFLIHLEAVEFSQSQVPKLPLDELVPELDENSFSHVDNDPFINIFAPEPTFEASSSRDACSAESTYEGINFEESFAPVAHIEATSIFIANAASKNITIYQMDVKTTFLNGELKEEVYVSQPEGFVDPDHPTHVYRLKKALCGLKQAPRAWYDTLSQFLLDNKFSKGVVDPTLFTRKAGKHILLVQIYVEKGVVEFFFVMTDYQLANIFPKALPRERFEFLLPRLGNSLLGSELRKIVNCVQATRYPLANTMANMNIPANDAPAEQAPAFCDTMCFNSSTGLYSCQLDVQWFNLYKDILRDALDITPTNDNNPYVAPPLSDIVIEYVNTLRFVGNDGREIFGMPIPNALLTDEIKGAPCYGEYQEHVAKYQQHLDAKHGKAEEGGATECLKATKGTKSKAAKATKPVGDKASTLTSTQSPKPKPAPTQPSKVVPERK</sequence>
<name>A0A6L2LEE5_TANCI</name>
<dbReference type="AlphaFoldDB" id="A0A6L2LEE5"/>
<dbReference type="Pfam" id="PF07727">
    <property type="entry name" value="RVT_2"/>
    <property type="match status" value="1"/>
</dbReference>
<comment type="caution">
    <text evidence="3">The sequence shown here is derived from an EMBL/GenBank/DDBJ whole genome shotgun (WGS) entry which is preliminary data.</text>
</comment>
<gene>
    <name evidence="3" type="ORF">Tci_030593</name>
</gene>
<feature type="region of interest" description="Disordered" evidence="1">
    <location>
        <begin position="619"/>
        <end position="664"/>
    </location>
</feature>
<dbReference type="InterPro" id="IPR013103">
    <property type="entry name" value="RVT_2"/>
</dbReference>
<reference evidence="3" key="1">
    <citation type="journal article" date="2019" name="Sci. Rep.">
        <title>Draft genome of Tanacetum cinerariifolium, the natural source of mosquito coil.</title>
        <authorList>
            <person name="Yamashiro T."/>
            <person name="Shiraishi A."/>
            <person name="Satake H."/>
            <person name="Nakayama K."/>
        </authorList>
    </citation>
    <scope>NUCLEOTIDE SEQUENCE</scope>
</reference>
<accession>A0A6L2LEE5</accession>
<evidence type="ECO:0000256" key="1">
    <source>
        <dbReference type="SAM" id="MobiDB-lite"/>
    </source>
</evidence>
<evidence type="ECO:0000313" key="3">
    <source>
        <dbReference type="EMBL" id="GEU58615.1"/>
    </source>
</evidence>